<organism evidence="1 2">
    <name type="scientific">Nonomuraea dietziae</name>
    <dbReference type="NCBI Taxonomy" id="65515"/>
    <lineage>
        <taxon>Bacteria</taxon>
        <taxon>Bacillati</taxon>
        <taxon>Actinomycetota</taxon>
        <taxon>Actinomycetes</taxon>
        <taxon>Streptosporangiales</taxon>
        <taxon>Streptosporangiaceae</taxon>
        <taxon>Nonomuraea</taxon>
    </lineage>
</organism>
<sequence>MRGGLSRQGKAWRLAAAGAVIAALGYGTVLGDDDLFPFGPMVQYAFSIPPDGEIKSLHLHAETAAGTRVEIPIEPYYVGIRRAELEGQLSRYLARPELLQGLADAHARIRPGDPRLTKLIVVTKVITLRDRRPAWTTNVERLSWVVR</sequence>
<dbReference type="EMBL" id="JACIBV010000001">
    <property type="protein sequence ID" value="MBB3726435.1"/>
    <property type="molecule type" value="Genomic_DNA"/>
</dbReference>
<evidence type="ECO:0000313" key="1">
    <source>
        <dbReference type="EMBL" id="MBB3726435.1"/>
    </source>
</evidence>
<dbReference type="GeneID" id="95388798"/>
<reference evidence="1 2" key="1">
    <citation type="submission" date="2020-08" db="EMBL/GenBank/DDBJ databases">
        <title>Sequencing the genomes of 1000 actinobacteria strains.</title>
        <authorList>
            <person name="Klenk H.-P."/>
        </authorList>
    </citation>
    <scope>NUCLEOTIDE SEQUENCE [LARGE SCALE GENOMIC DNA]</scope>
    <source>
        <strain evidence="1 2">DSM 44320</strain>
    </source>
</reference>
<accession>A0A7W5V7N7</accession>
<protein>
    <submittedName>
        <fullName evidence="1">Uncharacterized protein</fullName>
    </submittedName>
</protein>
<gene>
    <name evidence="1" type="ORF">FHR33_002295</name>
</gene>
<proteinExistence type="predicted"/>
<comment type="caution">
    <text evidence="1">The sequence shown here is derived from an EMBL/GenBank/DDBJ whole genome shotgun (WGS) entry which is preliminary data.</text>
</comment>
<keyword evidence="2" id="KW-1185">Reference proteome</keyword>
<evidence type="ECO:0000313" key="2">
    <source>
        <dbReference type="Proteomes" id="UP000579945"/>
    </source>
</evidence>
<dbReference type="AlphaFoldDB" id="A0A7W5V7N7"/>
<dbReference type="Proteomes" id="UP000579945">
    <property type="component" value="Unassembled WGS sequence"/>
</dbReference>
<name>A0A7W5V7N7_9ACTN</name>
<dbReference type="RefSeq" id="WP_183645885.1">
    <property type="nucleotide sequence ID" value="NZ_JACIBV010000001.1"/>
</dbReference>